<feature type="compositionally biased region" description="Polar residues" evidence="1">
    <location>
        <begin position="243"/>
        <end position="255"/>
    </location>
</feature>
<dbReference type="AlphaFoldDB" id="A0ABD3QAH9"/>
<accession>A0ABD3QAH9</accession>
<keyword evidence="3" id="KW-1185">Reference proteome</keyword>
<evidence type="ECO:0000313" key="2">
    <source>
        <dbReference type="EMBL" id="KAL3796916.1"/>
    </source>
</evidence>
<proteinExistence type="predicted"/>
<evidence type="ECO:0000313" key="3">
    <source>
        <dbReference type="Proteomes" id="UP001530400"/>
    </source>
</evidence>
<feature type="region of interest" description="Disordered" evidence="1">
    <location>
        <begin position="15"/>
        <end position="69"/>
    </location>
</feature>
<dbReference type="Proteomes" id="UP001530400">
    <property type="component" value="Unassembled WGS sequence"/>
</dbReference>
<organism evidence="2 3">
    <name type="scientific">Cyclotella atomus</name>
    <dbReference type="NCBI Taxonomy" id="382360"/>
    <lineage>
        <taxon>Eukaryota</taxon>
        <taxon>Sar</taxon>
        <taxon>Stramenopiles</taxon>
        <taxon>Ochrophyta</taxon>
        <taxon>Bacillariophyta</taxon>
        <taxon>Coscinodiscophyceae</taxon>
        <taxon>Thalassiosirophycidae</taxon>
        <taxon>Stephanodiscales</taxon>
        <taxon>Stephanodiscaceae</taxon>
        <taxon>Cyclotella</taxon>
    </lineage>
</organism>
<evidence type="ECO:0000256" key="1">
    <source>
        <dbReference type="SAM" id="MobiDB-lite"/>
    </source>
</evidence>
<dbReference type="EMBL" id="JALLPJ020000269">
    <property type="protein sequence ID" value="KAL3796916.1"/>
    <property type="molecule type" value="Genomic_DNA"/>
</dbReference>
<feature type="region of interest" description="Disordered" evidence="1">
    <location>
        <begin position="241"/>
        <end position="266"/>
    </location>
</feature>
<feature type="compositionally biased region" description="Polar residues" evidence="1">
    <location>
        <begin position="338"/>
        <end position="365"/>
    </location>
</feature>
<feature type="region of interest" description="Disordered" evidence="1">
    <location>
        <begin position="314"/>
        <end position="393"/>
    </location>
</feature>
<reference evidence="2 3" key="1">
    <citation type="submission" date="2024-10" db="EMBL/GenBank/DDBJ databases">
        <title>Updated reference genomes for cyclostephanoid diatoms.</title>
        <authorList>
            <person name="Roberts W.R."/>
            <person name="Alverson A.J."/>
        </authorList>
    </citation>
    <scope>NUCLEOTIDE SEQUENCE [LARGE SCALE GENOMIC DNA]</scope>
    <source>
        <strain evidence="2 3">AJA010-31</strain>
    </source>
</reference>
<comment type="caution">
    <text evidence="2">The sequence shown here is derived from an EMBL/GenBank/DDBJ whole genome shotgun (WGS) entry which is preliminary data.</text>
</comment>
<sequence length="945" mass="101262">MAEIDRIKALAGLLDDDDDDLFPCSSSSESEAHQSTDGAASTQSGLQSKQLGSKTSSVSNGQLRHGVVKTEQHGNIIREINKKKLNVTKKNVQSTSAQDRPVQKLKLGQPRLTIQTSEPIDVPNNECDESGDQLVFGRPQTFGAAGGYNDDYMPNVKERAVAISAWKILEMKKERKNGHARAREWALREEGDAENRGDDQYVNVVYAENVDRNEKVEKETSGKKGKIPSFLAQFDDYDDENTENSVNGVVCQPTTPRGGGGSGARVPLSPRNPSGGMLTPRNNIASPTDIGVGPKNVVPIGVGIVVSPRNHVLSPRSKALVSPSKASGGRRSLDGKSKINSASSPRNKTMSPRNQVLSPRSNALLSPSMAAGKSLKHSKPVETATMPPRSPRFAASVKTTCAKKEITNEVEAAAPTVVEPVVKTMTTTFNVDNAAKPQAVKFKGVEVIGELASVLERRYAKSGVPESPMAKDVCGDAVDGNVKEVISGGLAVNGPSKAEKQDNSEPIVETTEEAADHVKHVKDADKSSEQVDQTVVKNKTISETLEEASRFLQASEIRDDINEDDSSNSIDSKIDEELSAAAELAHALDMLLLGSDSSSQGVSDEVTIERDDVCVETYGTMTPGGNAMTCLSPLDDDENTEREKSHSKVNKQVTFRDQWNLSETVNDPRDMFAFPTDFEGLSSSQFAAAEFPISNGEDIFFATFSGEETSQISENTHMKSAGGSRKKSKGAELKKPTKIQVNLKINGAKSLNIGKDNDESLFFVSQPSPSCGDHADLLGAQNSFSSPKALEAPKFAIRDTPKKRGVALNSPTKKRLNNLGLKLGLINNAVPSKTDRGNDVDSPSMAGLLNSNTNSTGIENVGMVSNSELKELTPSHQRPGHFFDAPSSPIIFGTAAMGSPLAKASPADFSGGKKTKASKILQRITSPLLNRRTVRAAELNDDASI</sequence>
<name>A0ABD3QAH9_9STRA</name>
<protein>
    <submittedName>
        <fullName evidence="2">Uncharacterized protein</fullName>
    </submittedName>
</protein>
<feature type="compositionally biased region" description="Polar residues" evidence="1">
    <location>
        <begin position="33"/>
        <end position="62"/>
    </location>
</feature>
<gene>
    <name evidence="2" type="ORF">ACHAWO_008542</name>
</gene>
<feature type="region of interest" description="Disordered" evidence="1">
    <location>
        <begin position="713"/>
        <end position="734"/>
    </location>
</feature>